<feature type="compositionally biased region" description="Acidic residues" evidence="1">
    <location>
        <begin position="984"/>
        <end position="996"/>
    </location>
</feature>
<proteinExistence type="predicted"/>
<keyword evidence="3" id="KW-1185">Reference proteome</keyword>
<protein>
    <submittedName>
        <fullName evidence="2">Uncharacterized protein</fullName>
    </submittedName>
</protein>
<feature type="compositionally biased region" description="Polar residues" evidence="1">
    <location>
        <begin position="2003"/>
        <end position="2019"/>
    </location>
</feature>
<feature type="compositionally biased region" description="Acidic residues" evidence="1">
    <location>
        <begin position="902"/>
        <end position="916"/>
    </location>
</feature>
<feature type="compositionally biased region" description="Basic and acidic residues" evidence="1">
    <location>
        <begin position="1562"/>
        <end position="1571"/>
    </location>
</feature>
<feature type="compositionally biased region" description="Basic and acidic residues" evidence="1">
    <location>
        <begin position="1306"/>
        <end position="1317"/>
    </location>
</feature>
<sequence length="2400" mass="262389">MATTCVAQPGRDARESVYCRPRILKSTTGWAERVQFQSSTSEVRIAGTYHVGGRRDAVHTANSIPPTRPPPTTLNIHNYPDTYQRVSVLVADLLQSIAQSPSAYGSSPPACSDDELPTAYSDDEPVARAYITSHSTAPCIDTRRKRSSDSTSRTSMDFNVDFGSSSGFKSHAKKKKAAAAAKFDPWADNNEEKKDDAGANGAGGDGGNGGADGGDASGAGGGGDDNNGGGNDDDDDWGFSTGKKNKKKSKKKQEEEEEEERKRKEEEEAAAAATGNADPLSWADDTNGEAANEDWTMSWGGPKKKDKKKKGDAPPAVPDAPPATDAFQDIDLDGSAPKLDFSFDGMGDTKKSQSGGGGFGNWGKSWDFDAVGKTEEKKEEASDFGSNNPWGFGGSKTKKKTTAMSNFDFGDFGTSNNNDDLNFGAGEDVGDTKAADDAWGFGSTGKKDKKKKGAIEEITEDPPAEPEEKEEDNWGGWGGAKKTTKSKKKNAFDDAFAGTTETDTAAEPSFDWGFGKDKTEDKPAAKEEEGDDWMSGAWGATGKKKNKKKTEDLTASIDLTSNADAKTTASDPPADDGWGFSTGKKDKKKGKKGFLDDEPPPPPEVPEPPPAAEPEFKESLVAWDFGLNTKDKKKKQKQMQLEGSWADRVTQEMVDAAEAEAAAAAVEPEPIPDPEPALDQEPEFEPVPPPPLLEEKVAWDHGLTAKDKRKKQKEMTLAGTWDSRVTQEDIDAEKAAAEAAAAAVIVDPEPEAVVVVGEAEADSTPLEELEPWDYMLTSKEKKKKEKELRANGGWDDRLTQDKINQMIYDRDNAAVAPEEEAAPEPEPEPIPEPEPEIVIEAEPAIPLEDLVPWDHGLTGVKKRKKEKDMRMDGTWDDRLTQDKINQMFADRDAAAAAAAPADEPEPIPEPEPEPEPEQVAAPEAPVESLEELERQVPWDHNLSTKDKKKKQKQMQLEGTWDSRLTQEIIDDKIAAARAVAEANVEPEPELIPDPEPEPAPVVEERFPWDHGLSKVEKKRKEKSMKADGTWEDRLTQEKIDEEAFAAATAAAEPEPEPEPEPESVLEEPAPEPEPELRVPWDFGLSTKDKKKREKSMKLDGSWDNRLTQEQIDDEEAAKTAAVVEPEPEPEIILDEPVPEPEPEPRVPWDFGLSTKDKKKKEKSMKLDGSWDNRVTQEQIDEDEAAKAAAVAEPEPEPIPEPEPVAEEPVDNSWGFGGWGASKTKSKKKSLLDPEPEKTEEKADDGWGGGWGFGLGKDKKKKATTPVVEEPEPIPEPEPEPDQEEKVDDIWSFGATTKDKKKKDKSAKKSDLFDHPAEDPVPEPPPAPAADGDMWASFSKPEKKTTKKGKKGVEELPPPAPTPPALGLTPEPEMEPEALPSVDDFSWGGLDTGRKSNKSLTEEAPAKKSSSSMWGFGSSSSTAKTKKEKEKEAKAKKEEEERLQREAEEAEAAEAAKAAEAAEAEAEAERLAAEEAAKPSKKTKGGKLTKTSSKSDEKKKSDDLLDLLDEPVPTPASSSSKLKKISTRGSDRKLEELPEEEDKPQTDYFGFWGGSSKKTAGKKSTDDKKEIKTSALTNEEDALLAELNEDEIQAILDDAPAPSSPKLTKNMSNGKTKAKSSIADRLKAFEPKEDAGKKSKSTSAALIIEEAEAEAETALTPKEAKKAAKGKTSAKSSKSKVDQPPSPPPAEEQKRSKDSIPGGFPGAFGDDDDLLADEPLVPEPEPEPASAKAKKSSKVEKKSSKAASSKKKTLAFEDPVETVAEPEPFTDDIDLLGEPAKLPTPPPEDGKKSKKERPRVERSATTSWGFWGASAPTPKKPVRSRTADDISPPVAKKAKSPPALTRSKSTKSSKSKAAEEVRDEKSSKTSGSDKEGSGKTSDRPKPSRGMSLTSFMMGSAPPSAMRNGGALKRSNTTGSRSSSRRQSMVDSGLLSPPPEDENPITSKAAKLMGFASGTPKRRSSTKQKSKAYVDPYPIDDDDMVMINATDKEARTPRSKPKNKIVTSTQRSSTKPRSKTISGDEDVVMVDSPLGMDSANEDFERPQLQRSNTGRKSFFGSFFGSGSRTPAENPRSTPATDNEDTAPPPPRSRGTSRRHSRVMSPADGFTTDAPAETDADVAAREAKRRAKRAAAKQAEEDERLAREQRRRERREREKADLEARRERAREQARKDREAEEQRKGERRARRREKRKPSALVLRKKKLGLRLPRKDEKRRDGVFESNLRLRRLLIRSQRMIVVARTLESSGRRSTALMAEYHESRSGSGRGIKPPENKTSSWIDSQKDEPPELPPVEPTVLDESGQVPRPVDDAESGSRRRRKDKYAGMTEDEIAMARAKRRERKIIEKEKSTSGGSDEKMQKRSSKRHSKIVEDDFYANNDPVRTFDGRPQQTKRSSFLGKFF</sequence>
<feature type="compositionally biased region" description="Basic and acidic residues" evidence="1">
    <location>
        <begin position="1002"/>
        <end position="1015"/>
    </location>
</feature>
<feature type="region of interest" description="Disordered" evidence="1">
    <location>
        <begin position="701"/>
        <end position="720"/>
    </location>
</feature>
<feature type="compositionally biased region" description="Acidic residues" evidence="1">
    <location>
        <begin position="670"/>
        <end position="684"/>
    </location>
</feature>
<feature type="compositionally biased region" description="Basic and acidic residues" evidence="1">
    <location>
        <begin position="1229"/>
        <end position="1244"/>
    </location>
</feature>
<feature type="compositionally biased region" description="Pro residues" evidence="1">
    <location>
        <begin position="600"/>
        <end position="612"/>
    </location>
</feature>
<feature type="region of interest" description="Disordered" evidence="1">
    <location>
        <begin position="2257"/>
        <end position="2400"/>
    </location>
</feature>
<feature type="compositionally biased region" description="Low complexity" evidence="1">
    <location>
        <begin position="2055"/>
        <end position="2065"/>
    </location>
</feature>
<feature type="compositionally biased region" description="Basic and acidic residues" evidence="1">
    <location>
        <begin position="2209"/>
        <end position="2219"/>
    </location>
</feature>
<feature type="compositionally biased region" description="Low complexity" evidence="1">
    <location>
        <begin position="659"/>
        <end position="668"/>
    </location>
</feature>
<feature type="region of interest" description="Disordered" evidence="1">
    <location>
        <begin position="809"/>
        <end position="839"/>
    </location>
</feature>
<feature type="compositionally biased region" description="Polar residues" evidence="1">
    <location>
        <begin position="1604"/>
        <end position="1614"/>
    </location>
</feature>
<feature type="compositionally biased region" description="Acidic residues" evidence="1">
    <location>
        <begin position="1193"/>
        <end position="1209"/>
    </location>
</feature>
<feature type="compositionally biased region" description="Basic and acidic residues" evidence="1">
    <location>
        <begin position="866"/>
        <end position="881"/>
    </location>
</feature>
<reference evidence="2 3" key="1">
    <citation type="journal article" date="2023" name="Res Sq">
        <title>Genomic and morphological characterization of Knufia obscura isolated from the Mars 2020 spacecraft assembly facility.</title>
        <authorList>
            <person name="Chander A.M."/>
            <person name="Teixeira M.M."/>
            <person name="Singh N.K."/>
            <person name="Williams M.P."/>
            <person name="Parker C.W."/>
            <person name="Leo P."/>
            <person name="Stajich J.E."/>
            <person name="Torok T."/>
            <person name="Tighe S."/>
            <person name="Mason C.E."/>
            <person name="Venkateswaran K."/>
        </authorList>
    </citation>
    <scope>NUCLEOTIDE SEQUENCE [LARGE SCALE GENOMIC DNA]</scope>
    <source>
        <strain evidence="2 3">CCFEE 5817</strain>
    </source>
</reference>
<feature type="compositionally biased region" description="Basic and acidic residues" evidence="1">
    <location>
        <begin position="1424"/>
        <end position="1446"/>
    </location>
</feature>
<feature type="region of interest" description="Disordered" evidence="1">
    <location>
        <begin position="1596"/>
        <end position="2219"/>
    </location>
</feature>
<feature type="compositionally biased region" description="Gly residues" evidence="1">
    <location>
        <begin position="1245"/>
        <end position="1254"/>
    </location>
</feature>
<feature type="region of interest" description="Disordered" evidence="1">
    <location>
        <begin position="980"/>
        <end position="1572"/>
    </location>
</feature>
<feature type="compositionally biased region" description="Basic and acidic residues" evidence="1">
    <location>
        <begin position="1466"/>
        <end position="1477"/>
    </location>
</feature>
<feature type="compositionally biased region" description="Acidic residues" evidence="1">
    <location>
        <begin position="817"/>
        <end position="839"/>
    </location>
</feature>
<feature type="compositionally biased region" description="Low complexity" evidence="1">
    <location>
        <begin position="917"/>
        <end position="927"/>
    </location>
</feature>
<name>A0ABR0S2D8_9EURO</name>
<feature type="compositionally biased region" description="Low complexity" evidence="1">
    <location>
        <begin position="1408"/>
        <end position="1420"/>
    </location>
</feature>
<evidence type="ECO:0000313" key="2">
    <source>
        <dbReference type="EMBL" id="KAK5946996.1"/>
    </source>
</evidence>
<dbReference type="PANTHER" id="PTHR37538:SF4">
    <property type="entry name" value="PITSLRE SERINE_THREONINE-PROTEIN KINASE CDC2L1"/>
    <property type="match status" value="1"/>
</dbReference>
<feature type="compositionally biased region" description="Basic residues" evidence="1">
    <location>
        <begin position="1958"/>
        <end position="1968"/>
    </location>
</feature>
<feature type="compositionally biased region" description="Basic and acidic residues" evidence="1">
    <location>
        <begin position="931"/>
        <end position="945"/>
    </location>
</feature>
<feature type="compositionally biased region" description="Acidic residues" evidence="1">
    <location>
        <begin position="457"/>
        <end position="473"/>
    </location>
</feature>
<feature type="compositionally biased region" description="Polar residues" evidence="1">
    <location>
        <begin position="557"/>
        <end position="570"/>
    </location>
</feature>
<feature type="compositionally biased region" description="Basic and acidic residues" evidence="1">
    <location>
        <begin position="366"/>
        <end position="381"/>
    </location>
</feature>
<feature type="region of interest" description="Disordered" evidence="1">
    <location>
        <begin position="141"/>
        <end position="397"/>
    </location>
</feature>
<dbReference type="RefSeq" id="XP_064735086.1">
    <property type="nucleotide sequence ID" value="XM_064869589.1"/>
</dbReference>
<feature type="compositionally biased region" description="Acidic residues" evidence="1">
    <location>
        <begin position="1053"/>
        <end position="1073"/>
    </location>
</feature>
<organism evidence="2 3">
    <name type="scientific">Knufia obscura</name>
    <dbReference type="NCBI Taxonomy" id="1635080"/>
    <lineage>
        <taxon>Eukaryota</taxon>
        <taxon>Fungi</taxon>
        <taxon>Dikarya</taxon>
        <taxon>Ascomycota</taxon>
        <taxon>Pezizomycotina</taxon>
        <taxon>Eurotiomycetes</taxon>
        <taxon>Chaetothyriomycetidae</taxon>
        <taxon>Chaetothyriales</taxon>
        <taxon>Trichomeriaceae</taxon>
        <taxon>Knufia</taxon>
    </lineage>
</organism>
<feature type="region of interest" description="Disordered" evidence="1">
    <location>
        <begin position="857"/>
        <end position="958"/>
    </location>
</feature>
<accession>A0ABR0S2D8</accession>
<feature type="compositionally biased region" description="Low complexity" evidence="1">
    <location>
        <begin position="1830"/>
        <end position="1842"/>
    </location>
</feature>
<feature type="compositionally biased region" description="Basic and acidic residues" evidence="1">
    <location>
        <begin position="1855"/>
        <end position="1884"/>
    </location>
</feature>
<dbReference type="GeneID" id="89994591"/>
<feature type="compositionally biased region" description="Basic and acidic residues" evidence="1">
    <location>
        <begin position="514"/>
        <end position="527"/>
    </location>
</feature>
<evidence type="ECO:0000256" key="1">
    <source>
        <dbReference type="SAM" id="MobiDB-lite"/>
    </source>
</evidence>
<comment type="caution">
    <text evidence="2">The sequence shown here is derived from an EMBL/GenBank/DDBJ whole genome shotgun (WGS) entry which is preliminary data.</text>
</comment>
<dbReference type="PANTHER" id="PTHR37538">
    <property type="entry name" value="BTB DOMAIN-CONTAINING PROTEIN"/>
    <property type="match status" value="1"/>
</dbReference>
<evidence type="ECO:0000313" key="3">
    <source>
        <dbReference type="Proteomes" id="UP001334248"/>
    </source>
</evidence>
<dbReference type="Proteomes" id="UP001334248">
    <property type="component" value="Unassembled WGS sequence"/>
</dbReference>
<feature type="compositionally biased region" description="Basic and acidic residues" evidence="1">
    <location>
        <begin position="1023"/>
        <end position="1038"/>
    </location>
</feature>
<feature type="compositionally biased region" description="Polar residues" evidence="1">
    <location>
        <begin position="2066"/>
        <end position="2078"/>
    </location>
</feature>
<dbReference type="EMBL" id="JAVHJV010000001">
    <property type="protein sequence ID" value="KAK5946996.1"/>
    <property type="molecule type" value="Genomic_DNA"/>
</dbReference>
<feature type="compositionally biased region" description="Acidic residues" evidence="1">
    <location>
        <begin position="1268"/>
        <end position="1286"/>
    </location>
</feature>
<feature type="compositionally biased region" description="Gly residues" evidence="1">
    <location>
        <begin position="200"/>
        <end position="230"/>
    </location>
</feature>
<feature type="compositionally biased region" description="Basic and acidic residues" evidence="1">
    <location>
        <begin position="1621"/>
        <end position="1636"/>
    </location>
</feature>
<feature type="compositionally biased region" description="Basic and acidic residues" evidence="1">
    <location>
        <begin position="1492"/>
        <end position="1502"/>
    </location>
</feature>
<feature type="compositionally biased region" description="Low complexity" evidence="1">
    <location>
        <begin position="1912"/>
        <end position="1925"/>
    </location>
</feature>
<feature type="compositionally biased region" description="Acidic residues" evidence="1">
    <location>
        <begin position="1125"/>
        <end position="1141"/>
    </location>
</feature>
<feature type="compositionally biased region" description="Basic and acidic residues" evidence="1">
    <location>
        <begin position="2341"/>
        <end position="2358"/>
    </location>
</feature>
<feature type="region of interest" description="Disordered" evidence="1">
    <location>
        <begin position="433"/>
        <end position="693"/>
    </location>
</feature>
<gene>
    <name evidence="2" type="ORF">PMZ80_001142</name>
</gene>
<feature type="compositionally biased region" description="Basic residues" evidence="1">
    <location>
        <begin position="2182"/>
        <end position="2205"/>
    </location>
</feature>
<feature type="compositionally biased region" description="Basic and acidic residues" evidence="1">
    <location>
        <begin position="2141"/>
        <end position="2181"/>
    </location>
</feature>